<organism evidence="6 7">
    <name type="scientific">Desulfosporosinus acidiphilus (strain DSM 22704 / JCM 16185 / SJ4)</name>
    <dbReference type="NCBI Taxonomy" id="646529"/>
    <lineage>
        <taxon>Bacteria</taxon>
        <taxon>Bacillati</taxon>
        <taxon>Bacillota</taxon>
        <taxon>Clostridia</taxon>
        <taxon>Eubacteriales</taxon>
        <taxon>Desulfitobacteriaceae</taxon>
        <taxon>Desulfosporosinus</taxon>
    </lineage>
</organism>
<reference evidence="6 7" key="1">
    <citation type="journal article" date="2012" name="J. Bacteriol.">
        <title>Complete genome sequences of Desulfosporosinus orientis DSM765T, Desulfosporosinus youngiae DSM17734T, Desulfosporosinus meridiei DSM13257T, and Desulfosporosinus acidiphilus DSM22704T.</title>
        <authorList>
            <person name="Pester M."/>
            <person name="Brambilla E."/>
            <person name="Alazard D."/>
            <person name="Rattei T."/>
            <person name="Weinmaier T."/>
            <person name="Han J."/>
            <person name="Lucas S."/>
            <person name="Lapidus A."/>
            <person name="Cheng J.F."/>
            <person name="Goodwin L."/>
            <person name="Pitluck S."/>
            <person name="Peters L."/>
            <person name="Ovchinnikova G."/>
            <person name="Teshima H."/>
            <person name="Detter J.C."/>
            <person name="Han C.S."/>
            <person name="Tapia R."/>
            <person name="Land M.L."/>
            <person name="Hauser L."/>
            <person name="Kyrpides N.C."/>
            <person name="Ivanova N.N."/>
            <person name="Pagani I."/>
            <person name="Huntmann M."/>
            <person name="Wei C.L."/>
            <person name="Davenport K.W."/>
            <person name="Daligault H."/>
            <person name="Chain P.S."/>
            <person name="Chen A."/>
            <person name="Mavromatis K."/>
            <person name="Markowitz V."/>
            <person name="Szeto E."/>
            <person name="Mikhailova N."/>
            <person name="Pati A."/>
            <person name="Wagner M."/>
            <person name="Woyke T."/>
            <person name="Ollivier B."/>
            <person name="Klenk H.P."/>
            <person name="Spring S."/>
            <person name="Loy A."/>
        </authorList>
    </citation>
    <scope>NUCLEOTIDE SEQUENCE [LARGE SCALE GENOMIC DNA]</scope>
    <source>
        <strain evidence="7">DSM 22704 / JCM 16185 / SJ4</strain>
    </source>
</reference>
<dbReference type="eggNOG" id="COG1344">
    <property type="taxonomic scope" value="Bacteria"/>
</dbReference>
<dbReference type="InterPro" id="IPR001492">
    <property type="entry name" value="Flagellin"/>
</dbReference>
<evidence type="ECO:0000256" key="3">
    <source>
        <dbReference type="ARBA" id="ARBA00023143"/>
    </source>
</evidence>
<dbReference type="HOGENOM" id="CLU_024437_2_1_9"/>
<feature type="domain" description="Flagellin C-terminal" evidence="5">
    <location>
        <begin position="231"/>
        <end position="304"/>
    </location>
</feature>
<dbReference type="AlphaFoldDB" id="I4DAB4"/>
<feature type="domain" description="Flagellin N-terminal" evidence="4">
    <location>
        <begin position="6"/>
        <end position="140"/>
    </location>
</feature>
<dbReference type="Gene3D" id="1.20.1330.10">
    <property type="entry name" value="f41 fragment of flagellin, N-terminal domain"/>
    <property type="match status" value="1"/>
</dbReference>
<dbReference type="InterPro" id="IPR013384">
    <property type="entry name" value="Flagell_FlgL"/>
</dbReference>
<sequence>MRVTSGMMSRNFLQNLNGSQENLLILQNQLSSGLRILEPSDDPSGANKVLGYKTSLSMLTQTQTNVTQASSFMGTTDSTLSDVQSMLQRAYELAVQGANDTNSSTSREDIATEVDQITKQIGTLANTKFGDRYIFNGTATDQLPVDSTGTHFSASYNPIQLDIGNGSMVNISVNGKGVFETSSSTPNGLLSSTAYDPSSGTAPTTGQTGILDTLSYELRFGDSSSISATVDKISACLDNISNVRAALGANVNRVTAISNQLDTSKNNLTSDISTTQNIDMAGAISDFQSQQNTFEAALSVGAKIIPPSLVDFLK</sequence>
<protein>
    <submittedName>
        <fullName evidence="6">Flagellar hook-associated protein 3</fullName>
    </submittedName>
</protein>
<dbReference type="GO" id="GO:0009424">
    <property type="term" value="C:bacterial-type flagellum hook"/>
    <property type="evidence" value="ECO:0007669"/>
    <property type="project" value="InterPro"/>
</dbReference>
<keyword evidence="6" id="KW-0969">Cilium</keyword>
<dbReference type="KEGG" id="dai:Desaci_3857"/>
<dbReference type="InterPro" id="IPR001029">
    <property type="entry name" value="Flagellin_N"/>
</dbReference>
<proteinExistence type="inferred from homology"/>
<accession>I4DAB4</accession>
<comment type="similarity">
    <text evidence="2">Belongs to the bacterial flagellin family.</text>
</comment>
<dbReference type="PANTHER" id="PTHR42792:SF1">
    <property type="entry name" value="FLAGELLAR HOOK-ASSOCIATED PROTEIN 3"/>
    <property type="match status" value="1"/>
</dbReference>
<keyword evidence="7" id="KW-1185">Reference proteome</keyword>
<keyword evidence="6" id="KW-0966">Cell projection</keyword>
<keyword evidence="6" id="KW-0282">Flagellum</keyword>
<dbReference type="STRING" id="646529.Desaci_3857"/>
<evidence type="ECO:0000256" key="2">
    <source>
        <dbReference type="ARBA" id="ARBA00005709"/>
    </source>
</evidence>
<keyword evidence="3" id="KW-0975">Bacterial flagellum</keyword>
<evidence type="ECO:0000259" key="5">
    <source>
        <dbReference type="Pfam" id="PF00700"/>
    </source>
</evidence>
<dbReference type="GO" id="GO:0071973">
    <property type="term" value="P:bacterial-type flagellum-dependent cell motility"/>
    <property type="evidence" value="ECO:0007669"/>
    <property type="project" value="InterPro"/>
</dbReference>
<dbReference type="NCBIfam" id="TIGR02550">
    <property type="entry name" value="flagell_flgL"/>
    <property type="match status" value="1"/>
</dbReference>
<dbReference type="InterPro" id="IPR046358">
    <property type="entry name" value="Flagellin_C"/>
</dbReference>
<evidence type="ECO:0000313" key="7">
    <source>
        <dbReference type="Proteomes" id="UP000002892"/>
    </source>
</evidence>
<dbReference type="OrthoDB" id="9758307at2"/>
<evidence type="ECO:0000313" key="6">
    <source>
        <dbReference type="EMBL" id="AFM42738.1"/>
    </source>
</evidence>
<evidence type="ECO:0000259" key="4">
    <source>
        <dbReference type="Pfam" id="PF00669"/>
    </source>
</evidence>
<gene>
    <name evidence="6" type="ordered locus">Desaci_3857</name>
</gene>
<dbReference type="Pfam" id="PF00700">
    <property type="entry name" value="Flagellin_C"/>
    <property type="match status" value="1"/>
</dbReference>
<dbReference type="PANTHER" id="PTHR42792">
    <property type="entry name" value="FLAGELLIN"/>
    <property type="match status" value="1"/>
</dbReference>
<evidence type="ECO:0000256" key="1">
    <source>
        <dbReference type="ARBA" id="ARBA00004365"/>
    </source>
</evidence>
<dbReference type="Proteomes" id="UP000002892">
    <property type="component" value="Chromosome"/>
</dbReference>
<comment type="subcellular location">
    <subcellularLocation>
        <location evidence="1">Bacterial flagellum</location>
    </subcellularLocation>
</comment>
<dbReference type="GO" id="GO:0005198">
    <property type="term" value="F:structural molecule activity"/>
    <property type="evidence" value="ECO:0007669"/>
    <property type="project" value="InterPro"/>
</dbReference>
<name>I4DAB4_DESAJ</name>
<dbReference type="SUPFAM" id="SSF64518">
    <property type="entry name" value="Phase 1 flagellin"/>
    <property type="match status" value="1"/>
</dbReference>
<dbReference type="Pfam" id="PF00669">
    <property type="entry name" value="Flagellin_N"/>
    <property type="match status" value="1"/>
</dbReference>
<dbReference type="EMBL" id="CP003639">
    <property type="protein sequence ID" value="AFM42738.1"/>
    <property type="molecule type" value="Genomic_DNA"/>
</dbReference>
<dbReference type="RefSeq" id="WP_014828725.1">
    <property type="nucleotide sequence ID" value="NC_018068.1"/>
</dbReference>